<evidence type="ECO:0000313" key="4">
    <source>
        <dbReference type="Proteomes" id="UP001642360"/>
    </source>
</evidence>
<comment type="caution">
    <text evidence="3">The sequence shown here is derived from an EMBL/GenBank/DDBJ whole genome shotgun (WGS) entry which is preliminary data.</text>
</comment>
<evidence type="ECO:0000256" key="1">
    <source>
        <dbReference type="ARBA" id="ARBA00007708"/>
    </source>
</evidence>
<reference evidence="3 4" key="1">
    <citation type="submission" date="2024-02" db="EMBL/GenBank/DDBJ databases">
        <authorList>
            <person name="Vignale AGUSTIN F."/>
            <person name="Sosa J E."/>
            <person name="Modenutti C."/>
        </authorList>
    </citation>
    <scope>NUCLEOTIDE SEQUENCE [LARGE SCALE GENOMIC DNA]</scope>
</reference>
<feature type="compositionally biased region" description="Polar residues" evidence="2">
    <location>
        <begin position="174"/>
        <end position="186"/>
    </location>
</feature>
<feature type="compositionally biased region" description="Low complexity" evidence="2">
    <location>
        <begin position="81"/>
        <end position="93"/>
    </location>
</feature>
<accession>A0ABC8QMM0</accession>
<evidence type="ECO:0000256" key="2">
    <source>
        <dbReference type="SAM" id="MobiDB-lite"/>
    </source>
</evidence>
<organism evidence="3 4">
    <name type="scientific">Ilex paraguariensis</name>
    <name type="common">yerba mate</name>
    <dbReference type="NCBI Taxonomy" id="185542"/>
    <lineage>
        <taxon>Eukaryota</taxon>
        <taxon>Viridiplantae</taxon>
        <taxon>Streptophyta</taxon>
        <taxon>Embryophyta</taxon>
        <taxon>Tracheophyta</taxon>
        <taxon>Spermatophyta</taxon>
        <taxon>Magnoliopsida</taxon>
        <taxon>eudicotyledons</taxon>
        <taxon>Gunneridae</taxon>
        <taxon>Pentapetalae</taxon>
        <taxon>asterids</taxon>
        <taxon>campanulids</taxon>
        <taxon>Aquifoliales</taxon>
        <taxon>Aquifoliaceae</taxon>
        <taxon>Ilex</taxon>
    </lineage>
</organism>
<proteinExistence type="inferred from homology"/>
<feature type="region of interest" description="Disordered" evidence="2">
    <location>
        <begin position="1"/>
        <end position="195"/>
    </location>
</feature>
<feature type="compositionally biased region" description="Low complexity" evidence="2">
    <location>
        <begin position="157"/>
        <end position="173"/>
    </location>
</feature>
<dbReference type="AlphaFoldDB" id="A0ABC8QMM0"/>
<dbReference type="Proteomes" id="UP001642360">
    <property type="component" value="Unassembled WGS sequence"/>
</dbReference>
<dbReference type="PANTHER" id="PTHR45898">
    <property type="entry name" value="TOM1-LIKE PROTEIN"/>
    <property type="match status" value="1"/>
</dbReference>
<feature type="compositionally biased region" description="Polar residues" evidence="2">
    <location>
        <begin position="1"/>
        <end position="11"/>
    </location>
</feature>
<name>A0ABC8QMM0_9AQUA</name>
<feature type="compositionally biased region" description="Polar residues" evidence="2">
    <location>
        <begin position="56"/>
        <end position="66"/>
    </location>
</feature>
<dbReference type="EMBL" id="CAUOFW020000170">
    <property type="protein sequence ID" value="CAK9133763.1"/>
    <property type="molecule type" value="Genomic_DNA"/>
</dbReference>
<keyword evidence="4" id="KW-1185">Reference proteome</keyword>
<sequence>MKSSRDTSQGQGRKPVNTKNEPVRVSPLIPPPPSSRKPITTDAGMVDYLSGDAYNSERSSAASGSTPVGVPMHSNNTNIIPPMSSTLSSPSPSDEYINPTASMYKDKPSYSEPVPMTKSADQLPPAPWDVPSPVTIPPPPARYNQRQQFFEQHDVGASHSSAGSGSSYDSLSGQTQNLSLNSSTPTKQEKPEDALFKDLVDFAKAKSSSPSKSNRSF</sequence>
<dbReference type="PANTHER" id="PTHR45898:SF14">
    <property type="entry name" value="TOM1-LIKE PROTEIN 4"/>
    <property type="match status" value="1"/>
</dbReference>
<dbReference type="InterPro" id="IPR044836">
    <property type="entry name" value="TOL_plant"/>
</dbReference>
<protein>
    <submittedName>
        <fullName evidence="3">Uncharacterized protein</fullName>
    </submittedName>
</protein>
<gene>
    <name evidence="3" type="ORF">ILEXP_LOCUS684</name>
</gene>
<comment type="similarity">
    <text evidence="1">Belongs to the TOM1 family.</text>
</comment>
<feature type="compositionally biased region" description="Pro residues" evidence="2">
    <location>
        <begin position="124"/>
        <end position="141"/>
    </location>
</feature>
<evidence type="ECO:0000313" key="3">
    <source>
        <dbReference type="EMBL" id="CAK9133763.1"/>
    </source>
</evidence>